<dbReference type="CDD" id="cd01365">
    <property type="entry name" value="KISc_KIF1A_KIF1B"/>
    <property type="match status" value="1"/>
</dbReference>
<name>A0AA35SCI3_GEOBA</name>
<gene>
    <name evidence="12" type="ORF">GBAR_LOCUS15425</name>
</gene>
<evidence type="ECO:0000256" key="1">
    <source>
        <dbReference type="ARBA" id="ARBA00004245"/>
    </source>
</evidence>
<dbReference type="Gene3D" id="6.10.250.2520">
    <property type="match status" value="1"/>
</dbReference>
<comment type="similarity">
    <text evidence="9 10">Belongs to the TRAFAC class myosin-kinesin ATPase superfamily. Kinesin family.</text>
</comment>
<dbReference type="InterPro" id="IPR036961">
    <property type="entry name" value="Kinesin_motor_dom_sf"/>
</dbReference>
<dbReference type="SMART" id="SM00129">
    <property type="entry name" value="KISc"/>
    <property type="match status" value="1"/>
</dbReference>
<evidence type="ECO:0000313" key="12">
    <source>
        <dbReference type="EMBL" id="CAI8026929.1"/>
    </source>
</evidence>
<dbReference type="Pfam" id="PF00225">
    <property type="entry name" value="Kinesin"/>
    <property type="match status" value="1"/>
</dbReference>
<evidence type="ECO:0000256" key="3">
    <source>
        <dbReference type="ARBA" id="ARBA00022701"/>
    </source>
</evidence>
<evidence type="ECO:0000256" key="7">
    <source>
        <dbReference type="ARBA" id="ARBA00023175"/>
    </source>
</evidence>
<accession>A0AA35SCI3</accession>
<evidence type="ECO:0000256" key="4">
    <source>
        <dbReference type="ARBA" id="ARBA00022741"/>
    </source>
</evidence>
<proteinExistence type="inferred from homology"/>
<evidence type="ECO:0000256" key="6">
    <source>
        <dbReference type="ARBA" id="ARBA00023054"/>
    </source>
</evidence>
<evidence type="ECO:0000256" key="8">
    <source>
        <dbReference type="ARBA" id="ARBA00023212"/>
    </source>
</evidence>
<dbReference type="PROSITE" id="PS50067">
    <property type="entry name" value="KINESIN_MOTOR_2"/>
    <property type="match status" value="1"/>
</dbReference>
<evidence type="ECO:0000313" key="13">
    <source>
        <dbReference type="Proteomes" id="UP001174909"/>
    </source>
</evidence>
<comment type="caution">
    <text evidence="12">The sequence shown here is derived from an EMBL/GenBank/DDBJ whole genome shotgun (WGS) entry which is preliminary data.</text>
</comment>
<evidence type="ECO:0000256" key="5">
    <source>
        <dbReference type="ARBA" id="ARBA00022840"/>
    </source>
</evidence>
<dbReference type="InterPro" id="IPR032405">
    <property type="entry name" value="Kinesin_assoc"/>
</dbReference>
<dbReference type="PRINTS" id="PR00380">
    <property type="entry name" value="KINESINHEAVY"/>
</dbReference>
<feature type="binding site" evidence="9">
    <location>
        <begin position="96"/>
        <end position="103"/>
    </location>
    <ligand>
        <name>ATP</name>
        <dbReference type="ChEBI" id="CHEBI:30616"/>
    </ligand>
</feature>
<keyword evidence="2" id="KW-0963">Cytoplasm</keyword>
<keyword evidence="13" id="KW-1185">Reference proteome</keyword>
<evidence type="ECO:0000256" key="2">
    <source>
        <dbReference type="ARBA" id="ARBA00022490"/>
    </source>
</evidence>
<dbReference type="PANTHER" id="PTHR47117">
    <property type="entry name" value="STAR-RELATED LIPID TRANSFER PROTEIN 9"/>
    <property type="match status" value="1"/>
</dbReference>
<dbReference type="Gene3D" id="3.40.850.10">
    <property type="entry name" value="Kinesin motor domain"/>
    <property type="match status" value="1"/>
</dbReference>
<dbReference type="Proteomes" id="UP001174909">
    <property type="component" value="Unassembled WGS sequence"/>
</dbReference>
<dbReference type="InterPro" id="IPR001752">
    <property type="entry name" value="Kinesin_motor_dom"/>
</dbReference>
<dbReference type="InterPro" id="IPR008984">
    <property type="entry name" value="SMAD_FHA_dom_sf"/>
</dbReference>
<comment type="subcellular location">
    <subcellularLocation>
        <location evidence="1">Cytoplasm</location>
        <location evidence="1">Cytoskeleton</location>
    </subcellularLocation>
</comment>
<evidence type="ECO:0000256" key="10">
    <source>
        <dbReference type="RuleBase" id="RU000394"/>
    </source>
</evidence>
<protein>
    <recommendedName>
        <fullName evidence="10">Kinesin-like protein</fullName>
    </recommendedName>
</protein>
<reference evidence="12" key="1">
    <citation type="submission" date="2023-03" db="EMBL/GenBank/DDBJ databases">
        <authorList>
            <person name="Steffen K."/>
            <person name="Cardenas P."/>
        </authorList>
    </citation>
    <scope>NUCLEOTIDE SEQUENCE</scope>
</reference>
<organism evidence="12 13">
    <name type="scientific">Geodia barretti</name>
    <name type="common">Barrett's horny sponge</name>
    <dbReference type="NCBI Taxonomy" id="519541"/>
    <lineage>
        <taxon>Eukaryota</taxon>
        <taxon>Metazoa</taxon>
        <taxon>Porifera</taxon>
        <taxon>Demospongiae</taxon>
        <taxon>Heteroscleromorpha</taxon>
        <taxon>Tetractinellida</taxon>
        <taxon>Astrophorina</taxon>
        <taxon>Geodiidae</taxon>
        <taxon>Geodia</taxon>
    </lineage>
</organism>
<dbReference type="PANTHER" id="PTHR47117:SF10">
    <property type="entry name" value="KINESIN-LIKE PROTEIN KIF1B"/>
    <property type="match status" value="1"/>
</dbReference>
<dbReference type="AlphaFoldDB" id="A0AA35SCI3"/>
<keyword evidence="4 9" id="KW-0547">Nucleotide-binding</keyword>
<evidence type="ECO:0000259" key="11">
    <source>
        <dbReference type="PROSITE" id="PS50067"/>
    </source>
</evidence>
<feature type="domain" description="Kinesin motor" evidence="11">
    <location>
        <begin position="3"/>
        <end position="353"/>
    </location>
</feature>
<keyword evidence="8" id="KW-0206">Cytoskeleton</keyword>
<dbReference type="GO" id="GO:0003777">
    <property type="term" value="F:microtubule motor activity"/>
    <property type="evidence" value="ECO:0007669"/>
    <property type="project" value="InterPro"/>
</dbReference>
<dbReference type="Pfam" id="PF16183">
    <property type="entry name" value="Kinesin_assoc"/>
    <property type="match status" value="2"/>
</dbReference>
<dbReference type="GO" id="GO:0007018">
    <property type="term" value="P:microtubule-based movement"/>
    <property type="evidence" value="ECO:0007669"/>
    <property type="project" value="InterPro"/>
</dbReference>
<keyword evidence="5 9" id="KW-0067">ATP-binding</keyword>
<keyword evidence="6" id="KW-0175">Coiled coil</keyword>
<dbReference type="SUPFAM" id="SSF49879">
    <property type="entry name" value="SMAD/FHA domain"/>
    <property type="match status" value="1"/>
</dbReference>
<dbReference type="Gene3D" id="2.60.200.20">
    <property type="match status" value="1"/>
</dbReference>
<dbReference type="SUPFAM" id="SSF52540">
    <property type="entry name" value="P-loop containing nucleoside triphosphate hydrolases"/>
    <property type="match status" value="1"/>
</dbReference>
<evidence type="ECO:0000256" key="9">
    <source>
        <dbReference type="PROSITE-ProRule" id="PRU00283"/>
    </source>
</evidence>
<dbReference type="PROSITE" id="PS00411">
    <property type="entry name" value="KINESIN_MOTOR_1"/>
    <property type="match status" value="1"/>
</dbReference>
<dbReference type="InterPro" id="IPR027417">
    <property type="entry name" value="P-loop_NTPase"/>
</dbReference>
<sequence length="546" mass="60309">MSSVKVAVRVRPFNAREKGRNAVSIIAMEGKTTSIYRPKAVATDQPKTFSFDYSYWSQTGPEDPNFANQEQVYNDIGKEMLEHAFEGYNVCIFAYGQTGSGKSYTMMGMGTREEEGIIPRTCLEMFERMDGNEDSNLTYSVEVSYMEIYCERVKDLLNPKSKGNLRVREHPVLGPYVESLAKLAVTTFGNIKSLMDEGNKARTVASTNMNAVSSRSHAVFTIILTQKKRDTLTELISEKVSKISLVDLAGSERAKDTGAEGKRLQEGAKINQSLTTLGKVIHSLAEQASSAAKKKKKGEKSFVPYRDSVLTWLLRENLGGNSRTCMLAALSPADINYEETLSTLRYADRAKQIVCAAVVNEDPNAKLIRQLKEEVKKLHFLIKAEGLEAKVASFDLHYVPTGGGGAPDTPGTLKAVEKLKEAERLMAELNMTWEEKLKKTEAIQKEREEALAEMGIALQDQEGRAVGVMQPKKTPHLVNLNEDPLMSECLLYYIKDGTTKAGSGGDIQLNGEFILEKHCTFVNGNGVVSIVPNPDSQTFVNGRPDS</sequence>
<dbReference type="GO" id="GO:0008017">
    <property type="term" value="F:microtubule binding"/>
    <property type="evidence" value="ECO:0007669"/>
    <property type="project" value="InterPro"/>
</dbReference>
<keyword evidence="3 10" id="KW-0493">Microtubule</keyword>
<dbReference type="EMBL" id="CASHTH010002251">
    <property type="protein sequence ID" value="CAI8026929.1"/>
    <property type="molecule type" value="Genomic_DNA"/>
</dbReference>
<dbReference type="GO" id="GO:0005874">
    <property type="term" value="C:microtubule"/>
    <property type="evidence" value="ECO:0007669"/>
    <property type="project" value="UniProtKB-KW"/>
</dbReference>
<keyword evidence="7 9" id="KW-0505">Motor protein</keyword>
<dbReference type="InterPro" id="IPR019821">
    <property type="entry name" value="Kinesin_motor_CS"/>
</dbReference>
<dbReference type="FunFam" id="3.40.850.10:FF:000004">
    <property type="entry name" value="Kinesin-like protein isoform 2"/>
    <property type="match status" value="1"/>
</dbReference>
<dbReference type="GO" id="GO:0005524">
    <property type="term" value="F:ATP binding"/>
    <property type="evidence" value="ECO:0007669"/>
    <property type="project" value="UniProtKB-UniRule"/>
</dbReference>